<evidence type="ECO:0000313" key="1">
    <source>
        <dbReference type="EMBL" id="OZI83882.1"/>
    </source>
</evidence>
<dbReference type="AlphaFoldDB" id="A0A261WD69"/>
<organism evidence="1 2">
    <name type="scientific">Pseudomonas avellanae</name>
    <dbReference type="NCBI Taxonomy" id="46257"/>
    <lineage>
        <taxon>Bacteria</taxon>
        <taxon>Pseudomonadati</taxon>
        <taxon>Pseudomonadota</taxon>
        <taxon>Gammaproteobacteria</taxon>
        <taxon>Pseudomonadales</taxon>
        <taxon>Pseudomonadaceae</taxon>
        <taxon>Pseudomonas</taxon>
    </lineage>
</organism>
<proteinExistence type="predicted"/>
<reference evidence="2" key="1">
    <citation type="journal article" date="2016" name="Sci. Rep.">
        <title>Genome analysis of the kiwifruit canker pathogen Pseudomonas syringae pv. actinidiae biovar 5.</title>
        <authorList>
            <person name="Fujikawa T."/>
            <person name="Sawada H."/>
        </authorList>
    </citation>
    <scope>NUCLEOTIDE SEQUENCE [LARGE SCALE GENOMIC DNA]</scope>
    <source>
        <strain evidence="2">MAFF 212061</strain>
    </source>
</reference>
<name>A0A261WD69_9PSED</name>
<gene>
    <name evidence="1" type="ORF">CFN58_28425</name>
</gene>
<dbReference type="Proteomes" id="UP000217163">
    <property type="component" value="Unassembled WGS sequence"/>
</dbReference>
<dbReference type="EMBL" id="NKQU01000614">
    <property type="protein sequence ID" value="OZI83882.1"/>
    <property type="molecule type" value="Genomic_DNA"/>
</dbReference>
<evidence type="ECO:0000313" key="2">
    <source>
        <dbReference type="Proteomes" id="UP000217163"/>
    </source>
</evidence>
<protein>
    <submittedName>
        <fullName evidence="1">Uncharacterized protein</fullName>
    </submittedName>
</protein>
<accession>A0A261WD69</accession>
<comment type="caution">
    <text evidence="1">The sequence shown here is derived from an EMBL/GenBank/DDBJ whole genome shotgun (WGS) entry which is preliminary data.</text>
</comment>
<sequence length="103" mass="11405">MLSKLGSNDIRKIEDLFLMAVDNRQTPLSSKAAQTQIKTLTTRLRSEGSLQNNDLITHFNDMISDPAIESLARKKSARKVIEAADHTGTSLAGNSEVFELYLI</sequence>